<dbReference type="InterPro" id="IPR037066">
    <property type="entry name" value="Plug_dom_sf"/>
</dbReference>
<evidence type="ECO:0000256" key="2">
    <source>
        <dbReference type="ARBA" id="ARBA00022448"/>
    </source>
</evidence>
<comment type="subcellular location">
    <subcellularLocation>
        <location evidence="1 7">Cell outer membrane</location>
        <topology evidence="1 7">Multi-pass membrane protein</topology>
    </subcellularLocation>
</comment>
<keyword evidence="5 7" id="KW-0472">Membrane</keyword>
<dbReference type="Gene3D" id="2.170.130.10">
    <property type="entry name" value="TonB-dependent receptor, plug domain"/>
    <property type="match status" value="1"/>
</dbReference>
<evidence type="ECO:0000256" key="1">
    <source>
        <dbReference type="ARBA" id="ARBA00004571"/>
    </source>
</evidence>
<dbReference type="SUPFAM" id="SSF56935">
    <property type="entry name" value="Porins"/>
    <property type="match status" value="1"/>
</dbReference>
<sequence length="1223" mass="137750">MKIMKQPMACCIRRNCVIPSQLILILRIMKLTIFILSVFFLHVTAKDGYAQKINLRKGEITWKTFFAEIEGQTPYTVFYKLKDLQQSRSLLTVEEGAIDLKEALSRYLSPQNLSYTIDGNTIVIKRSKALPSTNVRQIAMSNSGLPERQQDSVSGRIVDQQGKPLEGVTIRIKGKVMATSTNRSGYFFLSDVYKGDYIDISHVGYASKEILASQTLGTIVLETAVSSLNEVSVLINTGYQTINRERSAGSFSKPNMAVFQDRTFSTNVLHRLDGLIPGLTINHSPAASSNPLLIRGLSSLNARRAPLYIVDGVPFENIEDLNANDIEDINVLKDATAASIWGARGANGVIVLTTKTGKPNEAFSLNYNAYVQLQGKPIIDYYPVLNAAEYIRAAEEIFNPVLNNWNNLASRPVGMLAPHEVIMYNQYRGVITESKMRQQLDSLSGLDNRGQMRDLWYRDAVVSNQTLSGRGGWKNYGIYASLTYANQKDATPKNKNQNYKLNIRQDFNWKDRLKVHLISDLNSNNVNRMNPYTPDNRFIPYALFRNSAGEDLSMSWLMRSDSLQNLYQDKSRISLDFNPLYDFDKTRVNQERLYARLNAGIKLKIIKGLNFESTYGLLRSGQEVVTMQDQEAYTTRAEVVNFTVAASTPGGAPTYYLPNTGAKRTTFNMKENHWTFRNQLVLNQDWDNRKHEINGLVGMESQQQSTWSSSNVVRGYNEKLMTYAVIDYKSLSSAGNGVSNPVMPNSFSRSTLVADLFNETEDIYRFLSYYANASYTYSRRYTLNASFRIDESNLFGKDRSAQNKPVWSLGVAWNVGSEAFLKEVPWVNQLFLRATYGLAGNSPNIGTAASYDILIASRNTVFPGGDGLTIGTPGNTKLNWESTRISNIGMDFKFFQSKLFGSLDYYQKHTENLIGMMPVNAFTGFANIPGNFGSMRNQGVELSLGASLLETKDWYWSLGLNAAYNNNKITDLNLTSPIANGNSLVTQQYYIDYPSYALFAYQYAGLDDLGDPQVMLASGEKSKTRNITMPEDILFMGTTQPPWSGGFQHLLSFKNLSFSVNGIFNLGHVMRKDVNQLWAGGRLFSYDGQGYFHSGNVHHEFVDRWKSAGDEQHTNIPSYVETSAINSSRRDVNYYKLADINVLSASFIKIRDISLAYRLPNQLVQKMYMKDLRVRAQWSNLMLWKANKENIDPEFWGNGHTDGGTRSVPINQGTLSFGLDFRF</sequence>
<evidence type="ECO:0000259" key="8">
    <source>
        <dbReference type="Pfam" id="PF07715"/>
    </source>
</evidence>
<evidence type="ECO:0000256" key="7">
    <source>
        <dbReference type="PROSITE-ProRule" id="PRU01360"/>
    </source>
</evidence>
<keyword evidence="6 7" id="KW-0998">Cell outer membrane</keyword>
<reference evidence="9 10" key="1">
    <citation type="submission" date="2019-12" db="EMBL/GenBank/DDBJ databases">
        <authorList>
            <person name="Dong K."/>
        </authorList>
    </citation>
    <scope>NUCLEOTIDE SEQUENCE [LARGE SCALE GENOMIC DNA]</scope>
    <source>
        <strain evidence="9 10">JCM 31225</strain>
    </source>
</reference>
<dbReference type="EMBL" id="WSQA01000005">
    <property type="protein sequence ID" value="MVZ62170.1"/>
    <property type="molecule type" value="Genomic_DNA"/>
</dbReference>
<dbReference type="InterPro" id="IPR023996">
    <property type="entry name" value="TonB-dep_OMP_SusC/RagA"/>
</dbReference>
<keyword evidence="2 7" id="KW-0813">Transport</keyword>
<dbReference type="PROSITE" id="PS52016">
    <property type="entry name" value="TONB_DEPENDENT_REC_3"/>
    <property type="match status" value="1"/>
</dbReference>
<dbReference type="SUPFAM" id="SSF49464">
    <property type="entry name" value="Carboxypeptidase regulatory domain-like"/>
    <property type="match status" value="1"/>
</dbReference>
<feature type="domain" description="TonB-dependent receptor plug" evidence="8">
    <location>
        <begin position="257"/>
        <end position="349"/>
    </location>
</feature>
<evidence type="ECO:0000256" key="4">
    <source>
        <dbReference type="ARBA" id="ARBA00022692"/>
    </source>
</evidence>
<dbReference type="InterPro" id="IPR036942">
    <property type="entry name" value="Beta-barrel_TonB_sf"/>
</dbReference>
<evidence type="ECO:0000256" key="3">
    <source>
        <dbReference type="ARBA" id="ARBA00022452"/>
    </source>
</evidence>
<dbReference type="Gene3D" id="2.60.40.1120">
    <property type="entry name" value="Carboxypeptidase-like, regulatory domain"/>
    <property type="match status" value="1"/>
</dbReference>
<dbReference type="Proteomes" id="UP000435036">
    <property type="component" value="Unassembled WGS sequence"/>
</dbReference>
<name>A0A6N8KXH6_9SPHI</name>
<accession>A0A6N8KXH6</accession>
<dbReference type="InterPro" id="IPR039426">
    <property type="entry name" value="TonB-dep_rcpt-like"/>
</dbReference>
<keyword evidence="4 7" id="KW-0812">Transmembrane</keyword>
<dbReference type="NCBIfam" id="TIGR04056">
    <property type="entry name" value="OMP_RagA_SusC"/>
    <property type="match status" value="1"/>
</dbReference>
<dbReference type="Gene3D" id="2.40.170.20">
    <property type="entry name" value="TonB-dependent receptor, beta-barrel domain"/>
    <property type="match status" value="1"/>
</dbReference>
<dbReference type="Pfam" id="PF13715">
    <property type="entry name" value="CarbopepD_reg_2"/>
    <property type="match status" value="1"/>
</dbReference>
<evidence type="ECO:0000313" key="10">
    <source>
        <dbReference type="Proteomes" id="UP000435036"/>
    </source>
</evidence>
<organism evidence="9 10">
    <name type="scientific">Sphingobacterium humi</name>
    <dbReference type="NCBI Taxonomy" id="1796905"/>
    <lineage>
        <taxon>Bacteria</taxon>
        <taxon>Pseudomonadati</taxon>
        <taxon>Bacteroidota</taxon>
        <taxon>Sphingobacteriia</taxon>
        <taxon>Sphingobacteriales</taxon>
        <taxon>Sphingobacteriaceae</taxon>
        <taxon>Sphingobacterium</taxon>
    </lineage>
</organism>
<dbReference type="InterPro" id="IPR023997">
    <property type="entry name" value="TonB-dep_OMP_SusC/RagA_CS"/>
</dbReference>
<proteinExistence type="inferred from homology"/>
<gene>
    <name evidence="9" type="ORF">GQF63_09070</name>
</gene>
<keyword evidence="3 7" id="KW-1134">Transmembrane beta strand</keyword>
<comment type="similarity">
    <text evidence="7">Belongs to the TonB-dependent receptor family.</text>
</comment>
<dbReference type="GO" id="GO:0009279">
    <property type="term" value="C:cell outer membrane"/>
    <property type="evidence" value="ECO:0007669"/>
    <property type="project" value="UniProtKB-SubCell"/>
</dbReference>
<dbReference type="AlphaFoldDB" id="A0A6N8KXH6"/>
<evidence type="ECO:0000256" key="6">
    <source>
        <dbReference type="ARBA" id="ARBA00023237"/>
    </source>
</evidence>
<dbReference type="InterPro" id="IPR012910">
    <property type="entry name" value="Plug_dom"/>
</dbReference>
<protein>
    <submittedName>
        <fullName evidence="9">SusC/RagA family TonB-linked outer membrane protein</fullName>
    </submittedName>
</protein>
<dbReference type="NCBIfam" id="TIGR04057">
    <property type="entry name" value="SusC_RagA_signa"/>
    <property type="match status" value="1"/>
</dbReference>
<dbReference type="InterPro" id="IPR008969">
    <property type="entry name" value="CarboxyPept-like_regulatory"/>
</dbReference>
<dbReference type="Pfam" id="PF07715">
    <property type="entry name" value="Plug"/>
    <property type="match status" value="1"/>
</dbReference>
<keyword evidence="10" id="KW-1185">Reference proteome</keyword>
<comment type="caution">
    <text evidence="9">The sequence shown here is derived from an EMBL/GenBank/DDBJ whole genome shotgun (WGS) entry which is preliminary data.</text>
</comment>
<evidence type="ECO:0000256" key="5">
    <source>
        <dbReference type="ARBA" id="ARBA00023136"/>
    </source>
</evidence>
<evidence type="ECO:0000313" key="9">
    <source>
        <dbReference type="EMBL" id="MVZ62170.1"/>
    </source>
</evidence>